<dbReference type="EMBL" id="JAINZW010000001">
    <property type="protein sequence ID" value="MBZ4038391.1"/>
    <property type="molecule type" value="Genomic_DNA"/>
</dbReference>
<evidence type="ECO:0000256" key="1">
    <source>
        <dbReference type="ARBA" id="ARBA00007783"/>
    </source>
</evidence>
<keyword evidence="3" id="KW-0812">Transmembrane</keyword>
<comment type="similarity">
    <text evidence="1">Belongs to the ABC-2 integral membrane protein family.</text>
</comment>
<accession>A0ABS7T3E6</accession>
<evidence type="ECO:0000313" key="4">
    <source>
        <dbReference type="EMBL" id="MBZ4038391.1"/>
    </source>
</evidence>
<dbReference type="Proteomes" id="UP001430954">
    <property type="component" value="Unassembled WGS sequence"/>
</dbReference>
<evidence type="ECO:0000256" key="2">
    <source>
        <dbReference type="ARBA" id="ARBA00022448"/>
    </source>
</evidence>
<feature type="transmembrane region" description="Helical" evidence="3">
    <location>
        <begin position="242"/>
        <end position="261"/>
    </location>
</feature>
<feature type="transmembrane region" description="Helical" evidence="3">
    <location>
        <begin position="47"/>
        <end position="67"/>
    </location>
</feature>
<comment type="caution">
    <text evidence="4">The sequence shown here is derived from an EMBL/GenBank/DDBJ whole genome shotgun (WGS) entry which is preliminary data.</text>
</comment>
<reference evidence="4 5" key="1">
    <citation type="submission" date="2021-09" db="EMBL/GenBank/DDBJ databases">
        <title>Lysobacter sp. 13A isolated from the river sediment.</title>
        <authorList>
            <person name="Liu H."/>
            <person name="Li S."/>
            <person name="Mao S."/>
        </authorList>
    </citation>
    <scope>NUCLEOTIDE SEQUENCE [LARGE SCALE GENOMIC DNA]</scope>
    <source>
        <strain evidence="4 5">13A</strain>
    </source>
</reference>
<keyword evidence="5" id="KW-1185">Reference proteome</keyword>
<sequence length="272" mass="30740">MSNLLGASPAGDSFVRDLRESVRHPEFWAFSSWLDVVCKYRRTRLGLLWMFLPMAIWITVLGNFYAAVMGHPKEEYLPYLGVGYLLWRYVVMCTNEAVGVLRTHKPFILDGRTRLTDFVLRTIAKASLYFVVGAAVIVVVLLWSPAVKWDSMLTAFLTLPVFLANMVWWVFVMALFGARYPDTGEAIGTVLILGFLLTPILWVGERFPIDSVGGILVRLNPAFHLIELVRAPILGQAVPVSTIVYLTVLTLGGWLLALVLYRRYARFAPLWI</sequence>
<feature type="transmembrane region" description="Helical" evidence="3">
    <location>
        <begin position="185"/>
        <end position="204"/>
    </location>
</feature>
<keyword evidence="3" id="KW-0472">Membrane</keyword>
<gene>
    <name evidence="4" type="ORF">K6753_02420</name>
</gene>
<feature type="transmembrane region" description="Helical" evidence="3">
    <location>
        <begin position="79"/>
        <end position="101"/>
    </location>
</feature>
<proteinExistence type="inferred from homology"/>
<organism evidence="4 5">
    <name type="scientific">Novilysobacter selenitireducens</name>
    <dbReference type="NCBI Taxonomy" id="2872639"/>
    <lineage>
        <taxon>Bacteria</taxon>
        <taxon>Pseudomonadati</taxon>
        <taxon>Pseudomonadota</taxon>
        <taxon>Gammaproteobacteria</taxon>
        <taxon>Lysobacterales</taxon>
        <taxon>Lysobacteraceae</taxon>
        <taxon>Novilysobacter</taxon>
    </lineage>
</organism>
<dbReference type="RefSeq" id="WP_223674578.1">
    <property type="nucleotide sequence ID" value="NZ_JAINZW010000001.1"/>
</dbReference>
<protein>
    <submittedName>
        <fullName evidence="4">ABC transporter permease</fullName>
    </submittedName>
</protein>
<dbReference type="PANTHER" id="PTHR30413">
    <property type="entry name" value="INNER MEMBRANE TRANSPORT PERMEASE"/>
    <property type="match status" value="1"/>
</dbReference>
<keyword evidence="2" id="KW-0813">Transport</keyword>
<name>A0ABS7T3E6_9GAMM</name>
<evidence type="ECO:0000313" key="5">
    <source>
        <dbReference type="Proteomes" id="UP001430954"/>
    </source>
</evidence>
<feature type="transmembrane region" description="Helical" evidence="3">
    <location>
        <begin position="155"/>
        <end position="178"/>
    </location>
</feature>
<feature type="transmembrane region" description="Helical" evidence="3">
    <location>
        <begin position="122"/>
        <end position="143"/>
    </location>
</feature>
<keyword evidence="3" id="KW-1133">Transmembrane helix</keyword>
<dbReference type="PANTHER" id="PTHR30413:SF10">
    <property type="entry name" value="CAPSULE POLYSACCHARIDE EXPORT INNER-MEMBRANE PROTEIN CTRC"/>
    <property type="match status" value="1"/>
</dbReference>
<evidence type="ECO:0000256" key="3">
    <source>
        <dbReference type="SAM" id="Phobius"/>
    </source>
</evidence>